<dbReference type="InterPro" id="IPR007889">
    <property type="entry name" value="HTH_Psq"/>
</dbReference>
<dbReference type="GO" id="GO:0005634">
    <property type="term" value="C:nucleus"/>
    <property type="evidence" value="ECO:0007669"/>
    <property type="project" value="UniProtKB-SubCell"/>
</dbReference>
<keyword evidence="2" id="KW-0238">DNA-binding</keyword>
<accession>A0AAN9YYN1</accession>
<comment type="subcellular location">
    <subcellularLocation>
        <location evidence="1">Nucleus</location>
    </subcellularLocation>
</comment>
<evidence type="ECO:0000256" key="2">
    <source>
        <dbReference type="ARBA" id="ARBA00023125"/>
    </source>
</evidence>
<evidence type="ECO:0000313" key="6">
    <source>
        <dbReference type="Proteomes" id="UP001378592"/>
    </source>
</evidence>
<evidence type="ECO:0000313" key="5">
    <source>
        <dbReference type="EMBL" id="KAK7794558.1"/>
    </source>
</evidence>
<comment type="caution">
    <text evidence="5">The sequence shown here is derived from an EMBL/GenBank/DDBJ whole genome shotgun (WGS) entry which is preliminary data.</text>
</comment>
<dbReference type="PROSITE" id="PS51253">
    <property type="entry name" value="HTH_CENPB"/>
    <property type="match status" value="1"/>
</dbReference>
<dbReference type="Proteomes" id="UP001378592">
    <property type="component" value="Unassembled WGS sequence"/>
</dbReference>
<dbReference type="PANTHER" id="PTHR19303">
    <property type="entry name" value="TRANSPOSON"/>
    <property type="match status" value="1"/>
</dbReference>
<evidence type="ECO:0000256" key="1">
    <source>
        <dbReference type="ARBA" id="ARBA00004123"/>
    </source>
</evidence>
<dbReference type="InterPro" id="IPR050863">
    <property type="entry name" value="CenT-Element_Derived"/>
</dbReference>
<dbReference type="InterPro" id="IPR006600">
    <property type="entry name" value="HTH_CenpB_DNA-bd_dom"/>
</dbReference>
<dbReference type="AlphaFoldDB" id="A0AAN9YYN1"/>
<organism evidence="5 6">
    <name type="scientific">Gryllus longicercus</name>
    <dbReference type="NCBI Taxonomy" id="2509291"/>
    <lineage>
        <taxon>Eukaryota</taxon>
        <taxon>Metazoa</taxon>
        <taxon>Ecdysozoa</taxon>
        <taxon>Arthropoda</taxon>
        <taxon>Hexapoda</taxon>
        <taxon>Insecta</taxon>
        <taxon>Pterygota</taxon>
        <taxon>Neoptera</taxon>
        <taxon>Polyneoptera</taxon>
        <taxon>Orthoptera</taxon>
        <taxon>Ensifera</taxon>
        <taxon>Gryllidea</taxon>
        <taxon>Grylloidea</taxon>
        <taxon>Gryllidae</taxon>
        <taxon>Gryllinae</taxon>
        <taxon>Gryllus</taxon>
    </lineage>
</organism>
<dbReference type="Pfam" id="PF04218">
    <property type="entry name" value="CENP-B_N"/>
    <property type="match status" value="1"/>
</dbReference>
<dbReference type="InterPro" id="IPR009057">
    <property type="entry name" value="Homeodomain-like_sf"/>
</dbReference>
<sequence>MTLAQKMALIRAADDPTRTRTQVAREFGVCLSTLCTVVKRRAAIEGEGAGAGAGRKRLRGARDARVEAEVLRWARAGAAAGRPPPSRAAVRERATAAARRLGLPAFRCSSGWARRFQERHALLLRAPAPAPHRSETHCYLPLAIR</sequence>
<name>A0AAN9YYN1_9ORTH</name>
<proteinExistence type="predicted"/>
<keyword evidence="6" id="KW-1185">Reference proteome</keyword>
<protein>
    <recommendedName>
        <fullName evidence="4">HTH CENPB-type domain-containing protein</fullName>
    </recommendedName>
</protein>
<dbReference type="SUPFAM" id="SSF46689">
    <property type="entry name" value="Homeodomain-like"/>
    <property type="match status" value="2"/>
</dbReference>
<dbReference type="Pfam" id="PF03221">
    <property type="entry name" value="HTH_Tnp_Tc5"/>
    <property type="match status" value="1"/>
</dbReference>
<feature type="domain" description="HTH CENPB-type" evidence="4">
    <location>
        <begin position="54"/>
        <end position="126"/>
    </location>
</feature>
<dbReference type="PANTHER" id="PTHR19303:SF73">
    <property type="entry name" value="PROTEIN PDC2"/>
    <property type="match status" value="1"/>
</dbReference>
<dbReference type="Gene3D" id="1.10.10.60">
    <property type="entry name" value="Homeodomain-like"/>
    <property type="match status" value="2"/>
</dbReference>
<dbReference type="GO" id="GO:0003677">
    <property type="term" value="F:DNA binding"/>
    <property type="evidence" value="ECO:0007669"/>
    <property type="project" value="UniProtKB-KW"/>
</dbReference>
<gene>
    <name evidence="5" type="ORF">R5R35_005085</name>
</gene>
<dbReference type="EMBL" id="JAZDUA010000329">
    <property type="protein sequence ID" value="KAK7794558.1"/>
    <property type="molecule type" value="Genomic_DNA"/>
</dbReference>
<evidence type="ECO:0000256" key="3">
    <source>
        <dbReference type="ARBA" id="ARBA00023242"/>
    </source>
</evidence>
<keyword evidence="3" id="KW-0539">Nucleus</keyword>
<evidence type="ECO:0000259" key="4">
    <source>
        <dbReference type="PROSITE" id="PS51253"/>
    </source>
</evidence>
<reference evidence="5 6" key="1">
    <citation type="submission" date="2024-03" db="EMBL/GenBank/DDBJ databases">
        <title>The genome assembly and annotation of the cricket Gryllus longicercus Weissman &amp; Gray.</title>
        <authorList>
            <person name="Szrajer S."/>
            <person name="Gray D."/>
            <person name="Ylla G."/>
        </authorList>
    </citation>
    <scope>NUCLEOTIDE SEQUENCE [LARGE SCALE GENOMIC DNA]</scope>
    <source>
        <strain evidence="5">DAG 2021-001</strain>
        <tissue evidence="5">Whole body minus gut</tissue>
    </source>
</reference>